<evidence type="ECO:0000313" key="4">
    <source>
        <dbReference type="Proteomes" id="UP000195573"/>
    </source>
</evidence>
<dbReference type="CDD" id="cd08563">
    <property type="entry name" value="GDPD_TtGDE_like"/>
    <property type="match status" value="1"/>
</dbReference>
<evidence type="ECO:0000259" key="1">
    <source>
        <dbReference type="PROSITE" id="PS51704"/>
    </source>
</evidence>
<dbReference type="Gene3D" id="3.20.20.190">
    <property type="entry name" value="Phosphatidylinositol (PI) phosphodiesterase"/>
    <property type="match status" value="1"/>
</dbReference>
<feature type="domain" description="GP-PDE" evidence="1">
    <location>
        <begin position="2"/>
        <end position="238"/>
    </location>
</feature>
<dbReference type="InterPro" id="IPR030395">
    <property type="entry name" value="GP_PDE_dom"/>
</dbReference>
<dbReference type="InterPro" id="IPR017946">
    <property type="entry name" value="PLC-like_Pdiesterase_TIM-brl"/>
</dbReference>
<evidence type="ECO:0000313" key="3">
    <source>
        <dbReference type="EMBL" id="TYS57561.1"/>
    </source>
</evidence>
<dbReference type="Proteomes" id="UP000195573">
    <property type="component" value="Chromosome"/>
</dbReference>
<reference evidence="3 5" key="2">
    <citation type="submission" date="2019-08" db="EMBL/GenBank/DDBJ databases">
        <title>Bacillus genomes from the desert of Cuatro Cienegas, Coahuila.</title>
        <authorList>
            <person name="Olmedo-Alvarez G."/>
        </authorList>
    </citation>
    <scope>NUCLEOTIDE SEQUENCE [LARGE SCALE GENOMIC DNA]</scope>
    <source>
        <strain evidence="3 5">CH88_3T</strain>
    </source>
</reference>
<dbReference type="GO" id="GO:0008081">
    <property type="term" value="F:phosphoric diester hydrolase activity"/>
    <property type="evidence" value="ECO:0007669"/>
    <property type="project" value="InterPro"/>
</dbReference>
<reference evidence="2 4" key="1">
    <citation type="submission" date="2017-04" db="EMBL/GenBank/DDBJ databases">
        <title>Complete Genome Sequence of the Bacillus horikoshii 20a strain from Cuatro Cienegas, Coahuila, Mexico.</title>
        <authorList>
            <person name="Zarza E."/>
            <person name="Alcaraz L.D."/>
            <person name="Aguilar-Salinas B."/>
            <person name="Islas A."/>
            <person name="Olmedo-Alvarez G."/>
        </authorList>
    </citation>
    <scope>NUCLEOTIDE SEQUENCE [LARGE SCALE GENOMIC DNA]</scope>
    <source>
        <strain evidence="2 4">20a</strain>
    </source>
</reference>
<accession>A0A1Y0CP58</accession>
<evidence type="ECO:0000313" key="5">
    <source>
        <dbReference type="Proteomes" id="UP000323393"/>
    </source>
</evidence>
<dbReference type="EMBL" id="VTEU01000007">
    <property type="protein sequence ID" value="TYS57561.1"/>
    <property type="molecule type" value="Genomic_DNA"/>
</dbReference>
<sequence length="241" mass="27440">MTKIFGHRGSAGTHPENTMISFEQAYKDGADGIELDVQLSKDGIPVVIHDEKVNRTTDSKGFVQDLTLRELKQLNAVHKFKKQYKHAEIPTLEEVLDWASRKQTIVNIELKNSILPYAGMEEKVLELVDKHKMAHLIIFSSFNHYSIARLNTLAPKIEKAVLYMEGIYKPWDYTKWVGGSGIHPHIKAATASIIHRSQQSGVPVRPFTVNDEKTMKRLFAEECAGFFTDYPKKAVQIKYQN</sequence>
<keyword evidence="4" id="KW-1185">Reference proteome</keyword>
<protein>
    <submittedName>
        <fullName evidence="3">Glycerophosphodiester phosphodiesterase</fullName>
    </submittedName>
</protein>
<dbReference type="KEGG" id="bhk:B4U37_14115"/>
<gene>
    <name evidence="2" type="ORF">B4U37_14115</name>
    <name evidence="3" type="ORF">FZC74_16130</name>
</gene>
<dbReference type="GeneID" id="96739555"/>
<dbReference type="PROSITE" id="PS51704">
    <property type="entry name" value="GP_PDE"/>
    <property type="match status" value="1"/>
</dbReference>
<dbReference type="PANTHER" id="PTHR46211">
    <property type="entry name" value="GLYCEROPHOSPHORYL DIESTER PHOSPHODIESTERASE"/>
    <property type="match status" value="1"/>
</dbReference>
<dbReference type="PANTHER" id="PTHR46211:SF1">
    <property type="entry name" value="GLYCEROPHOSPHODIESTER PHOSPHODIESTERASE, CYTOPLASMIC"/>
    <property type="match status" value="1"/>
</dbReference>
<evidence type="ECO:0000313" key="2">
    <source>
        <dbReference type="EMBL" id="ART77113.1"/>
    </source>
</evidence>
<name>A0A1Y0CP58_9BACI</name>
<dbReference type="SUPFAM" id="SSF51695">
    <property type="entry name" value="PLC-like phosphodiesterases"/>
    <property type="match status" value="1"/>
</dbReference>
<organism evidence="3 5">
    <name type="scientific">Sutcliffiella horikoshii</name>
    <dbReference type="NCBI Taxonomy" id="79883"/>
    <lineage>
        <taxon>Bacteria</taxon>
        <taxon>Bacillati</taxon>
        <taxon>Bacillota</taxon>
        <taxon>Bacilli</taxon>
        <taxon>Bacillales</taxon>
        <taxon>Bacillaceae</taxon>
        <taxon>Sutcliffiella</taxon>
    </lineage>
</organism>
<dbReference type="Pfam" id="PF03009">
    <property type="entry name" value="GDPD"/>
    <property type="match status" value="1"/>
</dbReference>
<dbReference type="AlphaFoldDB" id="A0A1Y0CP58"/>
<proteinExistence type="predicted"/>
<dbReference type="RefSeq" id="WP_010194892.1">
    <property type="nucleotide sequence ID" value="NZ_CP020880.1"/>
</dbReference>
<dbReference type="GO" id="GO:0006629">
    <property type="term" value="P:lipid metabolic process"/>
    <property type="evidence" value="ECO:0007669"/>
    <property type="project" value="InterPro"/>
</dbReference>
<dbReference type="EMBL" id="CP020880">
    <property type="protein sequence ID" value="ART77113.1"/>
    <property type="molecule type" value="Genomic_DNA"/>
</dbReference>
<dbReference type="Proteomes" id="UP000323393">
    <property type="component" value="Unassembled WGS sequence"/>
</dbReference>